<sequence length="336" mass="34700">MYLTMKLAPSHPGRRALLRATLCAAVLAAGPALAESFPAKPIRLVVPAPPGGGTDGMARLTANALTESARWTLVPDNLPGAGGNIGFDAAFKAPKDGYTLAMGESSNMVINQYLYGRIPFQIERDMQPIALVARVPLVLIVSSSGPHTSMAALVQAGKKGSLSFASSGNGTLAHLVGESWKRKAGLDMLHVPYRGAAPALTDLIGGQVDLFFASVPVALPMVQGGKVRALAVTAAERVPLLKDVPTMVEAGFSQMEASVVFGLVGPAGIPAPLVARINAETNKALQRPAATAQLSAMGAERIPAGGTGDAEAFARVLREERAKWAPVVKASGATVD</sequence>
<accession>A0ABT5RZU3</accession>
<feature type="signal peptide" evidence="2">
    <location>
        <begin position="1"/>
        <end position="34"/>
    </location>
</feature>
<evidence type="ECO:0000256" key="2">
    <source>
        <dbReference type="SAM" id="SignalP"/>
    </source>
</evidence>
<evidence type="ECO:0000313" key="4">
    <source>
        <dbReference type="Proteomes" id="UP001148932"/>
    </source>
</evidence>
<dbReference type="InterPro" id="IPR005064">
    <property type="entry name" value="BUG"/>
</dbReference>
<dbReference type="Proteomes" id="UP001148932">
    <property type="component" value="Unassembled WGS sequence"/>
</dbReference>
<dbReference type="Pfam" id="PF03401">
    <property type="entry name" value="TctC"/>
    <property type="match status" value="1"/>
</dbReference>
<evidence type="ECO:0000313" key="3">
    <source>
        <dbReference type="EMBL" id="MDD2179214.1"/>
    </source>
</evidence>
<keyword evidence="4" id="KW-1185">Reference proteome</keyword>
<feature type="chain" id="PRO_5045722241" evidence="2">
    <location>
        <begin position="35"/>
        <end position="336"/>
    </location>
</feature>
<dbReference type="PANTHER" id="PTHR42928">
    <property type="entry name" value="TRICARBOXYLATE-BINDING PROTEIN"/>
    <property type="match status" value="1"/>
</dbReference>
<name>A0ABT5RZU3_9BURK</name>
<comment type="caution">
    <text evidence="3">The sequence shown here is derived from an EMBL/GenBank/DDBJ whole genome shotgun (WGS) entry which is preliminary data.</text>
</comment>
<dbReference type="Gene3D" id="3.40.190.10">
    <property type="entry name" value="Periplasmic binding protein-like II"/>
    <property type="match status" value="1"/>
</dbReference>
<dbReference type="InterPro" id="IPR042100">
    <property type="entry name" value="Bug_dom1"/>
</dbReference>
<gene>
    <name evidence="3" type="ORF">OIN59_17390</name>
</gene>
<dbReference type="SUPFAM" id="SSF53850">
    <property type="entry name" value="Periplasmic binding protein-like II"/>
    <property type="match status" value="1"/>
</dbReference>
<comment type="similarity">
    <text evidence="1">Belongs to the UPF0065 (bug) family.</text>
</comment>
<organism evidence="3 4">
    <name type="scientific">Acidovorax benzenivorans</name>
    <dbReference type="NCBI Taxonomy" id="2987520"/>
    <lineage>
        <taxon>Bacteria</taxon>
        <taxon>Pseudomonadati</taxon>
        <taxon>Pseudomonadota</taxon>
        <taxon>Betaproteobacteria</taxon>
        <taxon>Burkholderiales</taxon>
        <taxon>Comamonadaceae</taxon>
        <taxon>Acidovorax</taxon>
    </lineage>
</organism>
<evidence type="ECO:0000256" key="1">
    <source>
        <dbReference type="ARBA" id="ARBA00006987"/>
    </source>
</evidence>
<dbReference type="PIRSF" id="PIRSF017082">
    <property type="entry name" value="YflP"/>
    <property type="match status" value="1"/>
</dbReference>
<dbReference type="Gene3D" id="3.40.190.150">
    <property type="entry name" value="Bordetella uptake gene, domain 1"/>
    <property type="match status" value="1"/>
</dbReference>
<proteinExistence type="inferred from homology"/>
<reference evidence="3" key="1">
    <citation type="submission" date="2022-10" db="EMBL/GenBank/DDBJ databases">
        <title>Description of microaerobic benzene degrading bacteria.</title>
        <authorList>
            <person name="Bedics A."/>
            <person name="Tancsics A."/>
            <person name="Banerjee S."/>
        </authorList>
    </citation>
    <scope>NUCLEOTIDE SEQUENCE</scope>
    <source>
        <strain evidence="3">D2M1</strain>
    </source>
</reference>
<protein>
    <submittedName>
        <fullName evidence="3">Tripartite tricarboxylate transporter substrate-binding protein</fullName>
    </submittedName>
</protein>
<keyword evidence="2" id="KW-0732">Signal</keyword>
<dbReference type="PANTHER" id="PTHR42928:SF5">
    <property type="entry name" value="BLR1237 PROTEIN"/>
    <property type="match status" value="1"/>
</dbReference>
<dbReference type="RefSeq" id="WP_274112325.1">
    <property type="nucleotide sequence ID" value="NZ_JAPCKI010000011.1"/>
</dbReference>
<dbReference type="EMBL" id="JAPCKI010000011">
    <property type="protein sequence ID" value="MDD2179214.1"/>
    <property type="molecule type" value="Genomic_DNA"/>
</dbReference>